<keyword evidence="8" id="KW-1133">Transmembrane helix</keyword>
<comment type="caution">
    <text evidence="9">The sequence shown here is derived from an EMBL/GenBank/DDBJ whole genome shotgun (WGS) entry which is preliminary data.</text>
</comment>
<sequence>MELPLASLFPLFFCVFFPFLFLLIRKPQGRKNLPPSPWRLPIIGNLHQMSSNPHHCLLRLSQKYGPLMLLQLGSFPTLIVSSSDAMKSIFKNNDLAFSGRPVFQAAKKLSYGNYNVTFSPYGEHWRQARKLCVLQLLCSKRVRDLCGLREKEVSNLVDAVRKSAPLVDLSKMAFALSSNVSCRAFFGEKHGGGEGAYEGNTNRLHEVAKEAGDVVVAFCFADFFKGMGWVDSLSGQRKRVERIFEKLNAFYERVIAEHQERMKQEGDEEEVADDLVEVLLREHRKAPNGGFLGSVNQVKAIMGDMFFAATDTSSTTIIWAMTELLRNPIALSKSQQELRDAFGVKKKIHETDLKQLEYLKLVIKDTLRVHSPPLLVPRETLEPCRIQGYDIPAKTRVLVNALAIAKDPKAWVNPERFWPERFLDRGDVDLKGGPEFDFVPFGVGRRSCPGAEFAAVFVELVLANLLHCFEWELPDGLKAEDVDMEETAGIVTHKKVPLRLLAKPKL</sequence>
<dbReference type="PROSITE" id="PS00086">
    <property type="entry name" value="CYTOCHROME_P450"/>
    <property type="match status" value="1"/>
</dbReference>
<keyword evidence="10" id="KW-1185">Reference proteome</keyword>
<dbReference type="EMBL" id="JADCNL010000005">
    <property type="protein sequence ID" value="KAG0479796.1"/>
    <property type="molecule type" value="Genomic_DNA"/>
</dbReference>
<evidence type="ECO:0000256" key="1">
    <source>
        <dbReference type="ARBA" id="ARBA00010617"/>
    </source>
</evidence>
<evidence type="ECO:0000256" key="7">
    <source>
        <dbReference type="RuleBase" id="RU000461"/>
    </source>
</evidence>
<organism evidence="9 10">
    <name type="scientific">Vanilla planifolia</name>
    <name type="common">Vanilla</name>
    <dbReference type="NCBI Taxonomy" id="51239"/>
    <lineage>
        <taxon>Eukaryota</taxon>
        <taxon>Viridiplantae</taxon>
        <taxon>Streptophyta</taxon>
        <taxon>Embryophyta</taxon>
        <taxon>Tracheophyta</taxon>
        <taxon>Spermatophyta</taxon>
        <taxon>Magnoliopsida</taxon>
        <taxon>Liliopsida</taxon>
        <taxon>Asparagales</taxon>
        <taxon>Orchidaceae</taxon>
        <taxon>Vanilloideae</taxon>
        <taxon>Vanilleae</taxon>
        <taxon>Vanilla</taxon>
    </lineage>
</organism>
<dbReference type="PRINTS" id="PR00463">
    <property type="entry name" value="EP450I"/>
</dbReference>
<accession>A0A835QUB3</accession>
<dbReference type="PRINTS" id="PR00385">
    <property type="entry name" value="P450"/>
</dbReference>
<evidence type="ECO:0008006" key="11">
    <source>
        <dbReference type="Google" id="ProtNLM"/>
    </source>
</evidence>
<dbReference type="OrthoDB" id="6604018at2759"/>
<name>A0A835QUB3_VANPL</name>
<comment type="cofactor">
    <cofactor evidence="6">
        <name>heme</name>
        <dbReference type="ChEBI" id="CHEBI:30413"/>
    </cofactor>
</comment>
<gene>
    <name evidence="9" type="ORF">HPP92_010654</name>
</gene>
<evidence type="ECO:0000313" key="10">
    <source>
        <dbReference type="Proteomes" id="UP000636800"/>
    </source>
</evidence>
<dbReference type="InterPro" id="IPR001128">
    <property type="entry name" value="Cyt_P450"/>
</dbReference>
<dbReference type="SUPFAM" id="SSF48264">
    <property type="entry name" value="Cytochrome P450"/>
    <property type="match status" value="1"/>
</dbReference>
<keyword evidence="8" id="KW-0472">Membrane</keyword>
<protein>
    <recommendedName>
        <fullName evidence="11">Cytochrome P450</fullName>
    </recommendedName>
</protein>
<proteinExistence type="inferred from homology"/>
<dbReference type="GO" id="GO:0020037">
    <property type="term" value="F:heme binding"/>
    <property type="evidence" value="ECO:0007669"/>
    <property type="project" value="InterPro"/>
</dbReference>
<evidence type="ECO:0000256" key="8">
    <source>
        <dbReference type="SAM" id="Phobius"/>
    </source>
</evidence>
<keyword evidence="4 7" id="KW-0560">Oxidoreductase</keyword>
<dbReference type="Gene3D" id="1.10.630.10">
    <property type="entry name" value="Cytochrome P450"/>
    <property type="match status" value="1"/>
</dbReference>
<keyword evidence="8" id="KW-0812">Transmembrane</keyword>
<reference evidence="9 10" key="1">
    <citation type="journal article" date="2020" name="Nat. Food">
        <title>A phased Vanilla planifolia genome enables genetic improvement of flavour and production.</title>
        <authorList>
            <person name="Hasing T."/>
            <person name="Tang H."/>
            <person name="Brym M."/>
            <person name="Khazi F."/>
            <person name="Huang T."/>
            <person name="Chambers A.H."/>
        </authorList>
    </citation>
    <scope>NUCLEOTIDE SEQUENCE [LARGE SCALE GENOMIC DNA]</scope>
    <source>
        <tissue evidence="9">Leaf</tissue>
    </source>
</reference>
<evidence type="ECO:0000313" key="9">
    <source>
        <dbReference type="EMBL" id="KAG0479796.1"/>
    </source>
</evidence>
<keyword evidence="7" id="KW-0503">Monooxygenase</keyword>
<evidence type="ECO:0000256" key="4">
    <source>
        <dbReference type="ARBA" id="ARBA00023002"/>
    </source>
</evidence>
<dbReference type="InterPro" id="IPR017972">
    <property type="entry name" value="Cyt_P450_CS"/>
</dbReference>
<feature type="transmembrane region" description="Helical" evidence="8">
    <location>
        <begin position="6"/>
        <end position="24"/>
    </location>
</feature>
<dbReference type="PANTHER" id="PTHR47955:SF8">
    <property type="entry name" value="CYTOCHROME P450 71D11-LIKE"/>
    <property type="match status" value="1"/>
</dbReference>
<dbReference type="Proteomes" id="UP000636800">
    <property type="component" value="Chromosome 5"/>
</dbReference>
<keyword evidence="3 6" id="KW-0479">Metal-binding</keyword>
<dbReference type="AlphaFoldDB" id="A0A835QUB3"/>
<feature type="binding site" description="axial binding residue" evidence="6">
    <location>
        <position position="448"/>
    </location>
    <ligand>
        <name>heme</name>
        <dbReference type="ChEBI" id="CHEBI:30413"/>
    </ligand>
    <ligandPart>
        <name>Fe</name>
        <dbReference type="ChEBI" id="CHEBI:18248"/>
    </ligandPart>
</feature>
<dbReference type="CDD" id="cd11072">
    <property type="entry name" value="CYP71-like"/>
    <property type="match status" value="1"/>
</dbReference>
<keyword evidence="5 6" id="KW-0408">Iron</keyword>
<dbReference type="FunFam" id="1.10.630.10:FF:000011">
    <property type="entry name" value="Cytochrome P450 83B1"/>
    <property type="match status" value="1"/>
</dbReference>
<keyword evidence="2 6" id="KW-0349">Heme</keyword>
<dbReference type="GO" id="GO:0016705">
    <property type="term" value="F:oxidoreductase activity, acting on paired donors, with incorporation or reduction of molecular oxygen"/>
    <property type="evidence" value="ECO:0007669"/>
    <property type="project" value="InterPro"/>
</dbReference>
<evidence type="ECO:0000256" key="6">
    <source>
        <dbReference type="PIRSR" id="PIRSR602401-1"/>
    </source>
</evidence>
<dbReference type="InterPro" id="IPR002401">
    <property type="entry name" value="Cyt_P450_E_grp-I"/>
</dbReference>
<dbReference type="GO" id="GO:0005506">
    <property type="term" value="F:iron ion binding"/>
    <property type="evidence" value="ECO:0007669"/>
    <property type="project" value="InterPro"/>
</dbReference>
<evidence type="ECO:0000256" key="3">
    <source>
        <dbReference type="ARBA" id="ARBA00022723"/>
    </source>
</evidence>
<dbReference type="Pfam" id="PF00067">
    <property type="entry name" value="p450"/>
    <property type="match status" value="1"/>
</dbReference>
<dbReference type="PANTHER" id="PTHR47955">
    <property type="entry name" value="CYTOCHROME P450 FAMILY 71 PROTEIN"/>
    <property type="match status" value="1"/>
</dbReference>
<evidence type="ECO:0000256" key="2">
    <source>
        <dbReference type="ARBA" id="ARBA00022617"/>
    </source>
</evidence>
<evidence type="ECO:0000256" key="5">
    <source>
        <dbReference type="ARBA" id="ARBA00023004"/>
    </source>
</evidence>
<dbReference type="GO" id="GO:0004497">
    <property type="term" value="F:monooxygenase activity"/>
    <property type="evidence" value="ECO:0007669"/>
    <property type="project" value="UniProtKB-KW"/>
</dbReference>
<comment type="similarity">
    <text evidence="1 7">Belongs to the cytochrome P450 family.</text>
</comment>
<dbReference type="InterPro" id="IPR036396">
    <property type="entry name" value="Cyt_P450_sf"/>
</dbReference>